<dbReference type="Pfam" id="PF00226">
    <property type="entry name" value="DnaJ"/>
    <property type="match status" value="1"/>
</dbReference>
<dbReference type="OMA" id="NSFPRRY"/>
<evidence type="ECO:0000256" key="1">
    <source>
        <dbReference type="SAM" id="MobiDB-lite"/>
    </source>
</evidence>
<dbReference type="Proteomes" id="UP001149090">
    <property type="component" value="Unassembled WGS sequence"/>
</dbReference>
<proteinExistence type="predicted"/>
<dbReference type="InterPro" id="IPR001623">
    <property type="entry name" value="DnaJ_domain"/>
</dbReference>
<dbReference type="SUPFAM" id="SSF46565">
    <property type="entry name" value="Chaperone J-domain"/>
    <property type="match status" value="1"/>
</dbReference>
<name>A0A9Q0LLR7_ANAIG</name>
<comment type="caution">
    <text evidence="3">The sequence shown here is derived from an EMBL/GenBank/DDBJ whole genome shotgun (WGS) entry which is preliminary data.</text>
</comment>
<dbReference type="GO" id="GO:0030544">
    <property type="term" value="F:Hsp70 protein binding"/>
    <property type="evidence" value="ECO:0007669"/>
    <property type="project" value="TreeGrafter"/>
</dbReference>
<sequence>MFNTQNYFLDQEFQSTKNLFEIFQKEQKEKNLNQFENPNQKKNETKNLKKKKEIKRILEKNSLYEILQENQFSSENKIGNSLKKIGEKIHPDKCLENGSERAFKKLVIAGSILSDSNKKLKYSQNQNINLFSQTNQALELFPEEFNPRFNPRNYFNNFPSNFLIYFN</sequence>
<dbReference type="GO" id="GO:0005789">
    <property type="term" value="C:endoplasmic reticulum membrane"/>
    <property type="evidence" value="ECO:0007669"/>
    <property type="project" value="TreeGrafter"/>
</dbReference>
<evidence type="ECO:0000313" key="4">
    <source>
        <dbReference type="Proteomes" id="UP001149090"/>
    </source>
</evidence>
<accession>A0A9Q0LLR7</accession>
<dbReference type="PANTHER" id="PTHR43908">
    <property type="entry name" value="AT29763P-RELATED"/>
    <property type="match status" value="1"/>
</dbReference>
<feature type="domain" description="J" evidence="2">
    <location>
        <begin position="62"/>
        <end position="126"/>
    </location>
</feature>
<dbReference type="PROSITE" id="PS50076">
    <property type="entry name" value="DNAJ_2"/>
    <property type="match status" value="1"/>
</dbReference>
<organism evidence="3 4">
    <name type="scientific">Anaeramoeba ignava</name>
    <name type="common">Anaerobic marine amoeba</name>
    <dbReference type="NCBI Taxonomy" id="1746090"/>
    <lineage>
        <taxon>Eukaryota</taxon>
        <taxon>Metamonada</taxon>
        <taxon>Anaeramoebidae</taxon>
        <taxon>Anaeramoeba</taxon>
    </lineage>
</organism>
<dbReference type="EMBL" id="JAPDFW010000072">
    <property type="protein sequence ID" value="KAJ5073733.1"/>
    <property type="molecule type" value="Genomic_DNA"/>
</dbReference>
<dbReference type="PANTHER" id="PTHR43908:SF3">
    <property type="entry name" value="AT29763P-RELATED"/>
    <property type="match status" value="1"/>
</dbReference>
<dbReference type="AlphaFoldDB" id="A0A9Q0LLR7"/>
<dbReference type="GO" id="GO:0071218">
    <property type="term" value="P:cellular response to misfolded protein"/>
    <property type="evidence" value="ECO:0007669"/>
    <property type="project" value="TreeGrafter"/>
</dbReference>
<feature type="region of interest" description="Disordered" evidence="1">
    <location>
        <begin position="30"/>
        <end position="49"/>
    </location>
</feature>
<evidence type="ECO:0000259" key="2">
    <source>
        <dbReference type="PROSITE" id="PS50076"/>
    </source>
</evidence>
<protein>
    <submittedName>
        <fullName evidence="3">DNAj</fullName>
    </submittedName>
</protein>
<gene>
    <name evidence="3" type="ORF">M0811_08297</name>
</gene>
<dbReference type="Gene3D" id="1.10.287.110">
    <property type="entry name" value="DnaJ domain"/>
    <property type="match status" value="1"/>
</dbReference>
<dbReference type="InterPro" id="IPR051100">
    <property type="entry name" value="DnaJ_subfamily_B/C"/>
</dbReference>
<dbReference type="CDD" id="cd06257">
    <property type="entry name" value="DnaJ"/>
    <property type="match status" value="1"/>
</dbReference>
<evidence type="ECO:0000313" key="3">
    <source>
        <dbReference type="EMBL" id="KAJ5073733.1"/>
    </source>
</evidence>
<keyword evidence="4" id="KW-1185">Reference proteome</keyword>
<dbReference type="InterPro" id="IPR036869">
    <property type="entry name" value="J_dom_sf"/>
</dbReference>
<reference evidence="3" key="1">
    <citation type="submission" date="2022-10" db="EMBL/GenBank/DDBJ databases">
        <title>Novel sulphate-reducing endosymbionts in the free-living metamonad Anaeramoeba.</title>
        <authorList>
            <person name="Jerlstrom-Hultqvist J."/>
            <person name="Cepicka I."/>
            <person name="Gallot-Lavallee L."/>
            <person name="Salas-Leiva D."/>
            <person name="Curtis B.A."/>
            <person name="Zahonova K."/>
            <person name="Pipaliya S."/>
            <person name="Dacks J."/>
            <person name="Roger A.J."/>
        </authorList>
    </citation>
    <scope>NUCLEOTIDE SEQUENCE</scope>
    <source>
        <strain evidence="3">BMAN</strain>
    </source>
</reference>